<feature type="domain" description="Fibronectin type-II" evidence="7">
    <location>
        <begin position="33"/>
        <end position="81"/>
    </location>
</feature>
<keyword evidence="4" id="KW-0677">Repeat</keyword>
<dbReference type="PRINTS" id="PR00013">
    <property type="entry name" value="FNTYPEII"/>
</dbReference>
<evidence type="ECO:0000313" key="8">
    <source>
        <dbReference type="Ensembl" id="ENSMMOP00000007098.1"/>
    </source>
</evidence>
<evidence type="ECO:0000256" key="2">
    <source>
        <dbReference type="ARBA" id="ARBA00010011"/>
    </source>
</evidence>
<keyword evidence="3" id="KW-0964">Secreted</keyword>
<evidence type="ECO:0000256" key="5">
    <source>
        <dbReference type="ARBA" id="ARBA00023157"/>
    </source>
</evidence>
<dbReference type="PROSITE" id="PS00023">
    <property type="entry name" value="FN2_1"/>
    <property type="match status" value="1"/>
</dbReference>
<evidence type="ECO:0000313" key="9">
    <source>
        <dbReference type="Proteomes" id="UP000261620"/>
    </source>
</evidence>
<protein>
    <recommendedName>
        <fullName evidence="7">Fibronectin type-II domain-containing protein</fullName>
    </recommendedName>
</protein>
<dbReference type="Proteomes" id="UP000261620">
    <property type="component" value="Unplaced"/>
</dbReference>
<dbReference type="FunFam" id="2.10.10.10:FF:000001">
    <property type="entry name" value="Fibronectin 1a isoform 1"/>
    <property type="match status" value="1"/>
</dbReference>
<reference evidence="8" key="1">
    <citation type="submission" date="2025-08" db="UniProtKB">
        <authorList>
            <consortium name="Ensembl"/>
        </authorList>
    </citation>
    <scope>IDENTIFICATION</scope>
</reference>
<feature type="disulfide bond" evidence="6">
    <location>
        <begin position="38"/>
        <end position="64"/>
    </location>
</feature>
<dbReference type="InterPro" id="IPR013806">
    <property type="entry name" value="Kringle-like"/>
</dbReference>
<dbReference type="PANTHER" id="PTHR22918:SF1">
    <property type="entry name" value="FIBRONECTIN TYPE-II DOMAIN-CONTAINING PROTEIN"/>
    <property type="match status" value="1"/>
</dbReference>
<dbReference type="SUPFAM" id="SSF57440">
    <property type="entry name" value="Kringle-like"/>
    <property type="match status" value="1"/>
</dbReference>
<reference evidence="8" key="2">
    <citation type="submission" date="2025-09" db="UniProtKB">
        <authorList>
            <consortium name="Ensembl"/>
        </authorList>
    </citation>
    <scope>IDENTIFICATION</scope>
</reference>
<evidence type="ECO:0000256" key="6">
    <source>
        <dbReference type="PROSITE-ProRule" id="PRU00479"/>
    </source>
</evidence>
<dbReference type="STRING" id="94237.ENSMMOP00000007098"/>
<dbReference type="GO" id="GO:0048240">
    <property type="term" value="P:sperm capacitation"/>
    <property type="evidence" value="ECO:0007669"/>
    <property type="project" value="TreeGrafter"/>
</dbReference>
<dbReference type="GO" id="GO:0009986">
    <property type="term" value="C:cell surface"/>
    <property type="evidence" value="ECO:0007669"/>
    <property type="project" value="TreeGrafter"/>
</dbReference>
<evidence type="ECO:0000256" key="1">
    <source>
        <dbReference type="ARBA" id="ARBA00004613"/>
    </source>
</evidence>
<feature type="disulfide bond" evidence="6">
    <location>
        <begin position="52"/>
        <end position="79"/>
    </location>
</feature>
<dbReference type="InterPro" id="IPR051666">
    <property type="entry name" value="SP_Capacitation_Regulator"/>
</dbReference>
<dbReference type="GO" id="GO:0005576">
    <property type="term" value="C:extracellular region"/>
    <property type="evidence" value="ECO:0007669"/>
    <property type="project" value="UniProtKB-SubCell"/>
</dbReference>
<keyword evidence="5 6" id="KW-1015">Disulfide bond</keyword>
<evidence type="ECO:0000256" key="3">
    <source>
        <dbReference type="ARBA" id="ARBA00022525"/>
    </source>
</evidence>
<evidence type="ECO:0000259" key="7">
    <source>
        <dbReference type="PROSITE" id="PS51092"/>
    </source>
</evidence>
<dbReference type="AlphaFoldDB" id="A0A3Q3VZL2"/>
<dbReference type="GO" id="GO:0008201">
    <property type="term" value="F:heparin binding"/>
    <property type="evidence" value="ECO:0007669"/>
    <property type="project" value="TreeGrafter"/>
</dbReference>
<dbReference type="PROSITE" id="PS51092">
    <property type="entry name" value="FN2_2"/>
    <property type="match status" value="1"/>
</dbReference>
<dbReference type="InterPro" id="IPR036943">
    <property type="entry name" value="FN_type2_sf"/>
</dbReference>
<dbReference type="Pfam" id="PF00040">
    <property type="entry name" value="fn2"/>
    <property type="match status" value="1"/>
</dbReference>
<sequence>MFPRCLSNWNHYRWSPVFCLYSEGPAPVYGGNSGGQACVFPFVYKGKTYHSCTSAGRSDGQLWCSTSSDFETDQKYSFCTEKNGEHLCIFITEEGNCVEVLKLC</sequence>
<comment type="subcellular location">
    <subcellularLocation>
        <location evidence="1">Secreted</location>
    </subcellularLocation>
</comment>
<dbReference type="PANTHER" id="PTHR22918">
    <property type="entry name" value="SEMINAL PLASMA PROTEIN"/>
    <property type="match status" value="1"/>
</dbReference>
<dbReference type="CDD" id="cd00062">
    <property type="entry name" value="FN2"/>
    <property type="match status" value="1"/>
</dbReference>
<dbReference type="SMART" id="SM00059">
    <property type="entry name" value="FN2"/>
    <property type="match status" value="1"/>
</dbReference>
<dbReference type="InterPro" id="IPR000562">
    <property type="entry name" value="FN_type2_dom"/>
</dbReference>
<accession>A0A3Q3VZL2</accession>
<name>A0A3Q3VZL2_MOLML</name>
<comment type="similarity">
    <text evidence="2">Belongs to the seminal plasma protein family.</text>
</comment>
<dbReference type="Ensembl" id="ENSMMOT00000007232.1">
    <property type="protein sequence ID" value="ENSMMOP00000007098.1"/>
    <property type="gene ID" value="ENSMMOG00000005515.1"/>
</dbReference>
<proteinExistence type="inferred from homology"/>
<evidence type="ECO:0000256" key="4">
    <source>
        <dbReference type="ARBA" id="ARBA00022737"/>
    </source>
</evidence>
<dbReference type="Gene3D" id="2.10.10.10">
    <property type="entry name" value="Fibronectin, type II, collagen-binding"/>
    <property type="match status" value="1"/>
</dbReference>
<organism evidence="8 9">
    <name type="scientific">Mola mola</name>
    <name type="common">Ocean sunfish</name>
    <name type="synonym">Tetraodon mola</name>
    <dbReference type="NCBI Taxonomy" id="94237"/>
    <lineage>
        <taxon>Eukaryota</taxon>
        <taxon>Metazoa</taxon>
        <taxon>Chordata</taxon>
        <taxon>Craniata</taxon>
        <taxon>Vertebrata</taxon>
        <taxon>Euteleostomi</taxon>
        <taxon>Actinopterygii</taxon>
        <taxon>Neopterygii</taxon>
        <taxon>Teleostei</taxon>
        <taxon>Neoteleostei</taxon>
        <taxon>Acanthomorphata</taxon>
        <taxon>Eupercaria</taxon>
        <taxon>Tetraodontiformes</taxon>
        <taxon>Molidae</taxon>
        <taxon>Mola</taxon>
    </lineage>
</organism>
<keyword evidence="9" id="KW-1185">Reference proteome</keyword>